<evidence type="ECO:0000313" key="2">
    <source>
        <dbReference type="EMBL" id="MFB9104203.1"/>
    </source>
</evidence>
<dbReference type="PANTHER" id="PTHR43031:SF18">
    <property type="entry name" value="RHODANESE-RELATED SULFURTRANSFERASES"/>
    <property type="match status" value="1"/>
</dbReference>
<dbReference type="SUPFAM" id="SSF52821">
    <property type="entry name" value="Rhodanese/Cell cycle control phosphatase"/>
    <property type="match status" value="1"/>
</dbReference>
<dbReference type="RefSeq" id="WP_290271466.1">
    <property type="nucleotide sequence ID" value="NZ_JAUFQP010000010.1"/>
</dbReference>
<gene>
    <name evidence="2" type="ORF">ACFFU1_04805</name>
</gene>
<comment type="caution">
    <text evidence="2">The sequence shown here is derived from an EMBL/GenBank/DDBJ whole genome shotgun (WGS) entry which is preliminary data.</text>
</comment>
<proteinExistence type="predicted"/>
<accession>A0ABV5GXB4</accession>
<dbReference type="EMBL" id="JBHMFA010000004">
    <property type="protein sequence ID" value="MFB9104203.1"/>
    <property type="molecule type" value="Genomic_DNA"/>
</dbReference>
<reference evidence="2 3" key="1">
    <citation type="submission" date="2024-09" db="EMBL/GenBank/DDBJ databases">
        <authorList>
            <person name="Sun Q."/>
            <person name="Mori K."/>
        </authorList>
    </citation>
    <scope>NUCLEOTIDE SEQUENCE [LARGE SCALE GENOMIC DNA]</scope>
    <source>
        <strain evidence="2 3">CECT 8300</strain>
    </source>
</reference>
<dbReference type="InterPro" id="IPR050229">
    <property type="entry name" value="GlpE_sulfurtransferase"/>
</dbReference>
<dbReference type="Proteomes" id="UP001589590">
    <property type="component" value="Unassembled WGS sequence"/>
</dbReference>
<dbReference type="SMART" id="SM00450">
    <property type="entry name" value="RHOD"/>
    <property type="match status" value="1"/>
</dbReference>
<evidence type="ECO:0000313" key="3">
    <source>
        <dbReference type="Proteomes" id="UP001589590"/>
    </source>
</evidence>
<dbReference type="PROSITE" id="PS50206">
    <property type="entry name" value="RHODANESE_3"/>
    <property type="match status" value="1"/>
</dbReference>
<dbReference type="PANTHER" id="PTHR43031">
    <property type="entry name" value="FAD-DEPENDENT OXIDOREDUCTASE"/>
    <property type="match status" value="1"/>
</dbReference>
<dbReference type="InterPro" id="IPR001763">
    <property type="entry name" value="Rhodanese-like_dom"/>
</dbReference>
<organism evidence="2 3">
    <name type="scientific">Algibacter miyuki</name>
    <dbReference type="NCBI Taxonomy" id="1306933"/>
    <lineage>
        <taxon>Bacteria</taxon>
        <taxon>Pseudomonadati</taxon>
        <taxon>Bacteroidota</taxon>
        <taxon>Flavobacteriia</taxon>
        <taxon>Flavobacteriales</taxon>
        <taxon>Flavobacteriaceae</taxon>
        <taxon>Algibacter</taxon>
    </lineage>
</organism>
<dbReference type="CDD" id="cd00158">
    <property type="entry name" value="RHOD"/>
    <property type="match status" value="1"/>
</dbReference>
<sequence length="101" mass="11008">MGLLHFLFGNNNKTITDFKNRGAIIIDVRSTNEYSQGAILNSENIPLPNIESKIDYLKSLNKPIITCCASGVRSGKAAKILKAHHIETVNGGGWASLQNKL</sequence>
<dbReference type="Pfam" id="PF00581">
    <property type="entry name" value="Rhodanese"/>
    <property type="match status" value="1"/>
</dbReference>
<feature type="domain" description="Rhodanese" evidence="1">
    <location>
        <begin position="19"/>
        <end position="83"/>
    </location>
</feature>
<keyword evidence="3" id="KW-1185">Reference proteome</keyword>
<evidence type="ECO:0000259" key="1">
    <source>
        <dbReference type="PROSITE" id="PS50206"/>
    </source>
</evidence>
<protein>
    <submittedName>
        <fullName evidence="2">Rhodanese-like domain-containing protein</fullName>
    </submittedName>
</protein>
<dbReference type="Gene3D" id="3.40.250.10">
    <property type="entry name" value="Rhodanese-like domain"/>
    <property type="match status" value="1"/>
</dbReference>
<dbReference type="InterPro" id="IPR036873">
    <property type="entry name" value="Rhodanese-like_dom_sf"/>
</dbReference>
<name>A0ABV5GXB4_9FLAO</name>